<organism evidence="3 4">
    <name type="scientific">Aedes albopictus</name>
    <name type="common">Asian tiger mosquito</name>
    <name type="synonym">Stegomyia albopicta</name>
    <dbReference type="NCBI Taxonomy" id="7160"/>
    <lineage>
        <taxon>Eukaryota</taxon>
        <taxon>Metazoa</taxon>
        <taxon>Ecdysozoa</taxon>
        <taxon>Arthropoda</taxon>
        <taxon>Hexapoda</taxon>
        <taxon>Insecta</taxon>
        <taxon>Pterygota</taxon>
        <taxon>Neoptera</taxon>
        <taxon>Endopterygota</taxon>
        <taxon>Diptera</taxon>
        <taxon>Nematocera</taxon>
        <taxon>Culicoidea</taxon>
        <taxon>Culicidae</taxon>
        <taxon>Culicinae</taxon>
        <taxon>Aedini</taxon>
        <taxon>Aedes</taxon>
        <taxon>Stegomyia</taxon>
    </lineage>
</organism>
<dbReference type="EnsemblMetazoa" id="AALFPA23_024538.R36577">
    <property type="protein sequence ID" value="AALFPA23_024538.P36577"/>
    <property type="gene ID" value="AALFPA23_024538"/>
</dbReference>
<dbReference type="RefSeq" id="XP_019553596.3">
    <property type="nucleotide sequence ID" value="XM_019698051.3"/>
</dbReference>
<proteinExistence type="predicted"/>
<keyword evidence="2" id="KW-0472">Membrane</keyword>
<evidence type="ECO:0000256" key="1">
    <source>
        <dbReference type="SAM" id="MobiDB-lite"/>
    </source>
</evidence>
<name>A0ABM2A530_AEDAL</name>
<sequence>MIQLAAENRKEFTSVGETNLTMRLSSSSPVHRLWLKRLPVASVGPMLACICLLLVPLVAGVEETEIDLKTANHEHCLDHAMDANYGHITSHLMLAKKHKQNKSHPKKYVDENVDGFHQATEKKSIYDKKYFDYLPVEQKGASEPTYEAGFVKRTNSRRLRRDTEGLTEGVVGQPRTKRQSWTMYQIPAFQTIPTIIQPGSIAYNPYHRPSLNNHYLPPQAVRPIPLPANPNQIPDRTYLPVNTPRPQQPADPTGTFDFGNRFGPNVFAFDTVYDTNVDTNYILYRGPRPIGGFQGLPAPRPTPPTARPPPPPQAPTTTTSTTSTVTTTTPRPVIQNNSDDEFDWASLGLSPDAAVGTRIGGDNGNNGNNINPSRRAPSKCTWAIANCCSQYSDKIRYHCFEQNQCFGSFWGDNVCRTYYKLALTEIENYYNGI</sequence>
<accession>A0ABM2A530</accession>
<evidence type="ECO:0000313" key="3">
    <source>
        <dbReference type="EnsemblMetazoa" id="AALFPA23_024538.P36577"/>
    </source>
</evidence>
<evidence type="ECO:0000256" key="2">
    <source>
        <dbReference type="SAM" id="Phobius"/>
    </source>
</evidence>
<feature type="compositionally biased region" description="Pro residues" evidence="1">
    <location>
        <begin position="298"/>
        <end position="314"/>
    </location>
</feature>
<dbReference type="GeneID" id="109423133"/>
<feature type="transmembrane region" description="Helical" evidence="2">
    <location>
        <begin position="38"/>
        <end position="59"/>
    </location>
</feature>
<feature type="compositionally biased region" description="Low complexity" evidence="1">
    <location>
        <begin position="315"/>
        <end position="333"/>
    </location>
</feature>
<dbReference type="Proteomes" id="UP000069940">
    <property type="component" value="Unassembled WGS sequence"/>
</dbReference>
<feature type="region of interest" description="Disordered" evidence="1">
    <location>
        <begin position="290"/>
        <end position="339"/>
    </location>
</feature>
<protein>
    <submittedName>
        <fullName evidence="3">Uncharacterized protein</fullName>
    </submittedName>
</protein>
<keyword evidence="2" id="KW-1133">Transmembrane helix</keyword>
<keyword evidence="4" id="KW-1185">Reference proteome</keyword>
<reference evidence="4" key="1">
    <citation type="journal article" date="2015" name="Proc. Natl. Acad. Sci. U.S.A.">
        <title>Genome sequence of the Asian Tiger mosquito, Aedes albopictus, reveals insights into its biology, genetics, and evolution.</title>
        <authorList>
            <person name="Chen X.G."/>
            <person name="Jiang X."/>
            <person name="Gu J."/>
            <person name="Xu M."/>
            <person name="Wu Y."/>
            <person name="Deng Y."/>
            <person name="Zhang C."/>
            <person name="Bonizzoni M."/>
            <person name="Dermauw W."/>
            <person name="Vontas J."/>
            <person name="Armbruster P."/>
            <person name="Huang X."/>
            <person name="Yang Y."/>
            <person name="Zhang H."/>
            <person name="He W."/>
            <person name="Peng H."/>
            <person name="Liu Y."/>
            <person name="Wu K."/>
            <person name="Chen J."/>
            <person name="Lirakis M."/>
            <person name="Topalis P."/>
            <person name="Van Leeuwen T."/>
            <person name="Hall A.B."/>
            <person name="Jiang X."/>
            <person name="Thorpe C."/>
            <person name="Mueller R.L."/>
            <person name="Sun C."/>
            <person name="Waterhouse R.M."/>
            <person name="Yan G."/>
            <person name="Tu Z.J."/>
            <person name="Fang X."/>
            <person name="James A.A."/>
        </authorList>
    </citation>
    <scope>NUCLEOTIDE SEQUENCE [LARGE SCALE GENOMIC DNA]</scope>
    <source>
        <strain evidence="4">Foshan</strain>
    </source>
</reference>
<keyword evidence="2" id="KW-0812">Transmembrane</keyword>
<reference evidence="3" key="2">
    <citation type="submission" date="2025-05" db="UniProtKB">
        <authorList>
            <consortium name="EnsemblMetazoa"/>
        </authorList>
    </citation>
    <scope>IDENTIFICATION</scope>
    <source>
        <strain evidence="3">Foshan</strain>
    </source>
</reference>
<evidence type="ECO:0000313" key="4">
    <source>
        <dbReference type="Proteomes" id="UP000069940"/>
    </source>
</evidence>